<dbReference type="InterPro" id="IPR006460">
    <property type="entry name" value="MIZ1-like_pln"/>
</dbReference>
<proteinExistence type="predicted"/>
<protein>
    <submittedName>
        <fullName evidence="1">Uncharacterized protein</fullName>
    </submittedName>
</protein>
<dbReference type="Pfam" id="PF04759">
    <property type="entry name" value="DUF617"/>
    <property type="match status" value="1"/>
</dbReference>
<evidence type="ECO:0000313" key="2">
    <source>
        <dbReference type="Proteomes" id="UP000298652"/>
    </source>
</evidence>
<dbReference type="PANTHER" id="PTHR31696:SF57">
    <property type="entry name" value="OS05G0577100 PROTEIN"/>
    <property type="match status" value="1"/>
</dbReference>
<keyword evidence="2" id="KW-1185">Reference proteome</keyword>
<accession>A0A4U6W0S9</accession>
<dbReference type="Gramene" id="TKW35044">
    <property type="protein sequence ID" value="TKW35044"/>
    <property type="gene ID" value="SEVIR_2G345200v2"/>
</dbReference>
<dbReference type="Proteomes" id="UP000298652">
    <property type="component" value="Chromosome 2"/>
</dbReference>
<name>A0A4U6W0S9_SETVI</name>
<evidence type="ECO:0000313" key="1">
    <source>
        <dbReference type="EMBL" id="TKW35044.1"/>
    </source>
</evidence>
<organism evidence="1 2">
    <name type="scientific">Setaria viridis</name>
    <name type="common">Green bristlegrass</name>
    <name type="synonym">Setaria italica subsp. viridis</name>
    <dbReference type="NCBI Taxonomy" id="4556"/>
    <lineage>
        <taxon>Eukaryota</taxon>
        <taxon>Viridiplantae</taxon>
        <taxon>Streptophyta</taxon>
        <taxon>Embryophyta</taxon>
        <taxon>Tracheophyta</taxon>
        <taxon>Spermatophyta</taxon>
        <taxon>Magnoliopsida</taxon>
        <taxon>Liliopsida</taxon>
        <taxon>Poales</taxon>
        <taxon>Poaceae</taxon>
        <taxon>PACMAD clade</taxon>
        <taxon>Panicoideae</taxon>
        <taxon>Panicodae</taxon>
        <taxon>Paniceae</taxon>
        <taxon>Cenchrinae</taxon>
        <taxon>Setaria</taxon>
    </lineage>
</organism>
<sequence>MAFRARRAAEVAAWFSRATQRRRRMAWLSHGERVWRAYCNNESCGYTVRRECGAADWRVLRALEPVSMGAGVIPASSSGGGEGDVMYMRARFELVVGSRDSEAFYMMNPDRAWLQQPSSHAGHDGWPQLMSSGGGYGSCSCLGAPATTTTTTWFQSWSDLLWRETVKGHGGLAGSVWG</sequence>
<dbReference type="EMBL" id="CM016553">
    <property type="protein sequence ID" value="TKW35044.1"/>
    <property type="molecule type" value="Genomic_DNA"/>
</dbReference>
<dbReference type="AlphaFoldDB" id="A0A4U6W0S9"/>
<dbReference type="GO" id="GO:0010274">
    <property type="term" value="P:hydrotropism"/>
    <property type="evidence" value="ECO:0007669"/>
    <property type="project" value="InterPro"/>
</dbReference>
<gene>
    <name evidence="1" type="ORF">SEVIR_2G345200v2</name>
</gene>
<dbReference type="PANTHER" id="PTHR31696">
    <property type="entry name" value="PROTEIN MIZU-KUSSEI 1"/>
    <property type="match status" value="1"/>
</dbReference>
<reference evidence="1" key="1">
    <citation type="submission" date="2019-03" db="EMBL/GenBank/DDBJ databases">
        <title>WGS assembly of Setaria viridis.</title>
        <authorList>
            <person name="Huang P."/>
            <person name="Jenkins J."/>
            <person name="Grimwood J."/>
            <person name="Barry K."/>
            <person name="Healey A."/>
            <person name="Mamidi S."/>
            <person name="Sreedasyam A."/>
            <person name="Shu S."/>
            <person name="Feldman M."/>
            <person name="Wu J."/>
            <person name="Yu Y."/>
            <person name="Chen C."/>
            <person name="Johnson J."/>
            <person name="Rokhsar D."/>
            <person name="Baxter I."/>
            <person name="Schmutz J."/>
            <person name="Brutnell T."/>
            <person name="Kellogg E."/>
        </authorList>
    </citation>
    <scope>NUCLEOTIDE SEQUENCE [LARGE SCALE GENOMIC DNA]</scope>
</reference>